<evidence type="ECO:0000313" key="1">
    <source>
        <dbReference type="EMBL" id="KGO07360.1"/>
    </source>
</evidence>
<dbReference type="AlphaFoldDB" id="A0A0A2H431"/>
<dbReference type="KEGG" id="ddo:I597_1132"/>
<dbReference type="Pfam" id="PF04134">
    <property type="entry name" value="DCC1-like"/>
    <property type="match status" value="1"/>
</dbReference>
<dbReference type="PANTHER" id="PTHR33639">
    <property type="entry name" value="THIOL-DISULFIDE OXIDOREDUCTASE DCC"/>
    <property type="match status" value="1"/>
</dbReference>
<proteinExistence type="predicted"/>
<dbReference type="InterPro" id="IPR052927">
    <property type="entry name" value="DCC_oxidoreductase"/>
</dbReference>
<evidence type="ECO:0008006" key="3">
    <source>
        <dbReference type="Google" id="ProtNLM"/>
    </source>
</evidence>
<dbReference type="OrthoDB" id="9785438at2"/>
<dbReference type="GO" id="GO:0015035">
    <property type="term" value="F:protein-disulfide reductase activity"/>
    <property type="evidence" value="ECO:0007669"/>
    <property type="project" value="InterPro"/>
</dbReference>
<keyword evidence="2" id="KW-1185">Reference proteome</keyword>
<dbReference type="PATRIC" id="fig|1300343.5.peg.1146"/>
<dbReference type="RefSeq" id="WP_035327342.1">
    <property type="nucleotide sequence ID" value="NZ_CP015125.1"/>
</dbReference>
<evidence type="ECO:0000313" key="2">
    <source>
        <dbReference type="Proteomes" id="UP000030140"/>
    </source>
</evidence>
<gene>
    <name evidence="1" type="ORF">NV36_11290</name>
</gene>
<dbReference type="EMBL" id="JSAQ01000001">
    <property type="protein sequence ID" value="KGO07360.1"/>
    <property type="molecule type" value="Genomic_DNA"/>
</dbReference>
<dbReference type="Proteomes" id="UP000030140">
    <property type="component" value="Unassembled WGS sequence"/>
</dbReference>
<organism evidence="1 2">
    <name type="scientific">Dokdonia donghaensis DSW-1</name>
    <dbReference type="NCBI Taxonomy" id="1300343"/>
    <lineage>
        <taxon>Bacteria</taxon>
        <taxon>Pseudomonadati</taxon>
        <taxon>Bacteroidota</taxon>
        <taxon>Flavobacteriia</taxon>
        <taxon>Flavobacteriales</taxon>
        <taxon>Flavobacteriaceae</taxon>
        <taxon>Dokdonia</taxon>
    </lineage>
</organism>
<dbReference type="PANTHER" id="PTHR33639:SF2">
    <property type="entry name" value="DUF393 DOMAIN-CONTAINING PROTEIN"/>
    <property type="match status" value="1"/>
</dbReference>
<name>A0A0A2H431_9FLAO</name>
<protein>
    <recommendedName>
        <fullName evidence="3">Thiol-disulfide oxidoreductase</fullName>
    </recommendedName>
</protein>
<accession>A0A0A2H431</accession>
<comment type="caution">
    <text evidence="1">The sequence shown here is derived from an EMBL/GenBank/DDBJ whole genome shotgun (WGS) entry which is preliminary data.</text>
</comment>
<reference evidence="1 2" key="1">
    <citation type="submission" date="2014-10" db="EMBL/GenBank/DDBJ databases">
        <title>Draft genome sequence of the proteorhodopsin-containing marine bacterium Dokdonia donghaensis.</title>
        <authorList>
            <person name="Gomez-Consarnau L."/>
            <person name="Gonzalez J.M."/>
            <person name="Riedel T."/>
            <person name="Jaenicke S."/>
            <person name="Wagner-Doebler I."/>
            <person name="Fuhrman J.A."/>
        </authorList>
    </citation>
    <scope>NUCLEOTIDE SEQUENCE [LARGE SCALE GENOMIC DNA]</scope>
    <source>
        <strain evidence="1 2">DSW-1</strain>
    </source>
</reference>
<sequence length="128" mass="14658">MKSPATKSLIIFDGECNLCNGVVGWLLKFAPEDLFEFVAYQSPRGQHILRDNNRPTDSLDTVILIDNNVLHTHSDGFLKIVSKIPKWQRVAALLAFIPRMLRDFVYRTASRNRVRWFGTSSSCTINFK</sequence>
<dbReference type="InterPro" id="IPR007263">
    <property type="entry name" value="DCC1-like"/>
</dbReference>